<reference evidence="1" key="1">
    <citation type="journal article" date="2024" name="Antonie Van Leeuwenhoek">
        <title>Bradyrhizobium ontarionense sp. nov., a novel bacterial symbiont isolated from Aeschynomene indica (Indian jointvetch), harbours photosynthesis, nitrogen fixation and nitrous oxide (N2O) reductase genes.</title>
        <authorList>
            <person name="Bromfield E.S.P."/>
            <person name="Cloutier S."/>
        </authorList>
    </citation>
    <scope>NUCLEOTIDE SEQUENCE</scope>
    <source>
        <strain evidence="1">A19</strain>
    </source>
</reference>
<protein>
    <submittedName>
        <fullName evidence="1">Uncharacterized protein</fullName>
    </submittedName>
</protein>
<dbReference type="Proteomes" id="UP001431010">
    <property type="component" value="Chromosome"/>
</dbReference>
<sequence>MSELSFFCDRYAVRACVGALPWIYNSYVEHAVLNDDLGIRSTDGTPLFVAVGRDSSSWPELVVSLRFDPGPKSFFYPGILVIPDRDIVLIGAGTTLLAYKLLPLQRLWEDTADCGFWCWRQHGELVLMSAELELAAWHVDGRKLWSTFVEPPWEYEIAEGDVLLDVMGRKSRFNAAVGPARRS</sequence>
<keyword evidence="2" id="KW-1185">Reference proteome</keyword>
<evidence type="ECO:0000313" key="2">
    <source>
        <dbReference type="Proteomes" id="UP001431010"/>
    </source>
</evidence>
<evidence type="ECO:0000313" key="1">
    <source>
        <dbReference type="EMBL" id="UFZ04593.1"/>
    </source>
</evidence>
<gene>
    <name evidence="1" type="ORF">LQG66_36345</name>
</gene>
<accession>A0ABY3RCW4</accession>
<name>A0ABY3RCW4_9BRAD</name>
<dbReference type="EMBL" id="CP088156">
    <property type="protein sequence ID" value="UFZ04593.1"/>
    <property type="molecule type" value="Genomic_DNA"/>
</dbReference>
<dbReference type="RefSeq" id="WP_231321427.1">
    <property type="nucleotide sequence ID" value="NZ_CP088156.1"/>
</dbReference>
<proteinExistence type="predicted"/>
<organism evidence="1 2">
    <name type="scientific">Bradyrhizobium ontarionense</name>
    <dbReference type="NCBI Taxonomy" id="2898149"/>
    <lineage>
        <taxon>Bacteria</taxon>
        <taxon>Pseudomonadati</taxon>
        <taxon>Pseudomonadota</taxon>
        <taxon>Alphaproteobacteria</taxon>
        <taxon>Hyphomicrobiales</taxon>
        <taxon>Nitrobacteraceae</taxon>
        <taxon>Bradyrhizobium</taxon>
    </lineage>
</organism>